<reference evidence="1" key="1">
    <citation type="submission" date="2014-05" db="EMBL/GenBank/DDBJ databases">
        <authorList>
            <person name="Chronopoulou M."/>
        </authorList>
    </citation>
    <scope>NUCLEOTIDE SEQUENCE</scope>
    <source>
        <tissue evidence="1">Whole organism</tissue>
    </source>
</reference>
<evidence type="ECO:0000313" key="1">
    <source>
        <dbReference type="EMBL" id="CDW17461.1"/>
    </source>
</evidence>
<dbReference type="EMBL" id="HACA01000100">
    <property type="protein sequence ID" value="CDW17461.1"/>
    <property type="molecule type" value="Transcribed_RNA"/>
</dbReference>
<sequence>YLNVHCIGFRFSGGTIHHKSLNIFIETSSRVPRISFELNFKSSENKIYLKQYFITL</sequence>
<accession>A0A0K2SW16</accession>
<name>A0A0K2SW16_LEPSM</name>
<dbReference type="AlphaFoldDB" id="A0A0K2SW16"/>
<feature type="non-terminal residue" evidence="1">
    <location>
        <position position="1"/>
    </location>
</feature>
<protein>
    <submittedName>
        <fullName evidence="1">Uncharacterized protein</fullName>
    </submittedName>
</protein>
<organism evidence="1">
    <name type="scientific">Lepeophtheirus salmonis</name>
    <name type="common">Salmon louse</name>
    <name type="synonym">Caligus salmonis</name>
    <dbReference type="NCBI Taxonomy" id="72036"/>
    <lineage>
        <taxon>Eukaryota</taxon>
        <taxon>Metazoa</taxon>
        <taxon>Ecdysozoa</taxon>
        <taxon>Arthropoda</taxon>
        <taxon>Crustacea</taxon>
        <taxon>Multicrustacea</taxon>
        <taxon>Hexanauplia</taxon>
        <taxon>Copepoda</taxon>
        <taxon>Siphonostomatoida</taxon>
        <taxon>Caligidae</taxon>
        <taxon>Lepeophtheirus</taxon>
    </lineage>
</organism>
<proteinExistence type="predicted"/>